<dbReference type="PhylomeDB" id="A7RGF2"/>
<dbReference type="HOGENOM" id="CLU_043711_1_1_1"/>
<feature type="coiled-coil region" evidence="3">
    <location>
        <begin position="8"/>
        <end position="35"/>
    </location>
</feature>
<evidence type="ECO:0000313" key="4">
    <source>
        <dbReference type="EMBL" id="EDO49513.1"/>
    </source>
</evidence>
<dbReference type="EMBL" id="DS469509">
    <property type="protein sequence ID" value="EDO49513.1"/>
    <property type="molecule type" value="Genomic_DNA"/>
</dbReference>
<dbReference type="InterPro" id="IPR007940">
    <property type="entry name" value="SH3BP5"/>
</dbReference>
<proteinExistence type="inferred from homology"/>
<dbReference type="PANTHER" id="PTHR19423:SF1">
    <property type="entry name" value="SH3 DOMAIN-BINDING PROTEIN 5"/>
    <property type="match status" value="1"/>
</dbReference>
<evidence type="ECO:0008006" key="6">
    <source>
        <dbReference type="Google" id="ProtNLM"/>
    </source>
</evidence>
<dbReference type="PANTHER" id="PTHR19423">
    <property type="entry name" value="SH3 DOMAIN-BINDING PROTEIN 5"/>
    <property type="match status" value="1"/>
</dbReference>
<feature type="non-terminal residue" evidence="4">
    <location>
        <position position="130"/>
    </location>
</feature>
<name>A7RGF2_NEMVE</name>
<sequence>EEELDPRIQDELEKLNAATNSINHLEAELDEARAVFRQTLAGATYQLNAVAAKLGKCVEKSRPFYESYRQLKQAHYMLQKSTNQFERASGMHVAARRRVIEAESRVFGDGEKRAFDTALQEMLNQATIEV</sequence>
<evidence type="ECO:0000256" key="1">
    <source>
        <dbReference type="ARBA" id="ARBA00007796"/>
    </source>
</evidence>
<reference evidence="4 5" key="1">
    <citation type="journal article" date="2007" name="Science">
        <title>Sea anemone genome reveals ancestral eumetazoan gene repertoire and genomic organization.</title>
        <authorList>
            <person name="Putnam N.H."/>
            <person name="Srivastava M."/>
            <person name="Hellsten U."/>
            <person name="Dirks B."/>
            <person name="Chapman J."/>
            <person name="Salamov A."/>
            <person name="Terry A."/>
            <person name="Shapiro H."/>
            <person name="Lindquist E."/>
            <person name="Kapitonov V.V."/>
            <person name="Jurka J."/>
            <person name="Genikhovich G."/>
            <person name="Grigoriev I.V."/>
            <person name="Lucas S.M."/>
            <person name="Steele R.E."/>
            <person name="Finnerty J.R."/>
            <person name="Technau U."/>
            <person name="Martindale M.Q."/>
            <person name="Rokhsar D.S."/>
        </authorList>
    </citation>
    <scope>NUCLEOTIDE SEQUENCE [LARGE SCALE GENOMIC DNA]</scope>
    <source>
        <strain evidence="5">CH2 X CH6</strain>
    </source>
</reference>
<dbReference type="AlphaFoldDB" id="A7RGF2"/>
<evidence type="ECO:0000313" key="5">
    <source>
        <dbReference type="Proteomes" id="UP000001593"/>
    </source>
</evidence>
<accession>A7RGF2</accession>
<keyword evidence="2 3" id="KW-0175">Coiled coil</keyword>
<gene>
    <name evidence="4" type="ORF">NEMVEDRAFT_v1g66580</name>
</gene>
<dbReference type="Proteomes" id="UP000001593">
    <property type="component" value="Unassembled WGS sequence"/>
</dbReference>
<dbReference type="eggNOG" id="KOG2008">
    <property type="taxonomic scope" value="Eukaryota"/>
</dbReference>
<evidence type="ECO:0000256" key="2">
    <source>
        <dbReference type="ARBA" id="ARBA00023054"/>
    </source>
</evidence>
<dbReference type="OrthoDB" id="446789at2759"/>
<keyword evidence="5" id="KW-1185">Reference proteome</keyword>
<dbReference type="STRING" id="45351.A7RGF2"/>
<dbReference type="GO" id="GO:0035556">
    <property type="term" value="P:intracellular signal transduction"/>
    <property type="evidence" value="ECO:0007669"/>
    <property type="project" value="InterPro"/>
</dbReference>
<protein>
    <recommendedName>
        <fullName evidence="6">SH3 domain-binding protein 5-like protein</fullName>
    </recommendedName>
</protein>
<dbReference type="KEGG" id="nve:5521798"/>
<organism evidence="4 5">
    <name type="scientific">Nematostella vectensis</name>
    <name type="common">Starlet sea anemone</name>
    <dbReference type="NCBI Taxonomy" id="45351"/>
    <lineage>
        <taxon>Eukaryota</taxon>
        <taxon>Metazoa</taxon>
        <taxon>Cnidaria</taxon>
        <taxon>Anthozoa</taxon>
        <taxon>Hexacorallia</taxon>
        <taxon>Actiniaria</taxon>
        <taxon>Edwardsiidae</taxon>
        <taxon>Nematostella</taxon>
    </lineage>
</organism>
<dbReference type="Pfam" id="PF05276">
    <property type="entry name" value="SH3BP5"/>
    <property type="match status" value="1"/>
</dbReference>
<evidence type="ECO:0000256" key="3">
    <source>
        <dbReference type="SAM" id="Coils"/>
    </source>
</evidence>
<dbReference type="OMA" id="QIMKRFH"/>
<comment type="similarity">
    <text evidence="1">Belongs to the SH3BP5 family.</text>
</comment>
<feature type="non-terminal residue" evidence="4">
    <location>
        <position position="1"/>
    </location>
</feature>
<dbReference type="InParanoid" id="A7RGF2"/>